<dbReference type="SMART" id="SM00387">
    <property type="entry name" value="HATPase_c"/>
    <property type="match status" value="1"/>
</dbReference>
<evidence type="ECO:0000256" key="5">
    <source>
        <dbReference type="ARBA" id="ARBA00022679"/>
    </source>
</evidence>
<feature type="domain" description="Histidine kinase" evidence="14">
    <location>
        <begin position="188"/>
        <end position="408"/>
    </location>
</feature>
<feature type="transmembrane region" description="Helical" evidence="13">
    <location>
        <begin position="148"/>
        <end position="168"/>
    </location>
</feature>
<evidence type="ECO:0000259" key="14">
    <source>
        <dbReference type="PROSITE" id="PS50109"/>
    </source>
</evidence>
<comment type="caution">
    <text evidence="15">The sequence shown here is derived from an EMBL/GenBank/DDBJ whole genome shotgun (WGS) entry which is preliminary data.</text>
</comment>
<evidence type="ECO:0000256" key="12">
    <source>
        <dbReference type="ARBA" id="ARBA00023136"/>
    </source>
</evidence>
<keyword evidence="5" id="KW-0808">Transferase</keyword>
<evidence type="ECO:0000256" key="1">
    <source>
        <dbReference type="ARBA" id="ARBA00000085"/>
    </source>
</evidence>
<dbReference type="InterPro" id="IPR003661">
    <property type="entry name" value="HisK_dim/P_dom"/>
</dbReference>
<dbReference type="PANTHER" id="PTHR45436:SF5">
    <property type="entry name" value="SENSOR HISTIDINE KINASE TRCS"/>
    <property type="match status" value="1"/>
</dbReference>
<dbReference type="RefSeq" id="WP_377942091.1">
    <property type="nucleotide sequence ID" value="NZ_JBHUCX010000018.1"/>
</dbReference>
<evidence type="ECO:0000256" key="11">
    <source>
        <dbReference type="ARBA" id="ARBA00023012"/>
    </source>
</evidence>
<evidence type="ECO:0000256" key="9">
    <source>
        <dbReference type="ARBA" id="ARBA00022840"/>
    </source>
</evidence>
<keyword evidence="6 13" id="KW-0812">Transmembrane</keyword>
<dbReference type="SUPFAM" id="SSF55874">
    <property type="entry name" value="ATPase domain of HSP90 chaperone/DNA topoisomerase II/histidine kinase"/>
    <property type="match status" value="1"/>
</dbReference>
<dbReference type="SUPFAM" id="SSF47384">
    <property type="entry name" value="Homodimeric domain of signal transducing histidine kinase"/>
    <property type="match status" value="1"/>
</dbReference>
<comment type="subcellular location">
    <subcellularLocation>
        <location evidence="2">Membrane</location>
    </subcellularLocation>
</comment>
<dbReference type="PRINTS" id="PR00344">
    <property type="entry name" value="BCTRLSENSOR"/>
</dbReference>
<dbReference type="InterPro" id="IPR005467">
    <property type="entry name" value="His_kinase_dom"/>
</dbReference>
<keyword evidence="12 13" id="KW-0472">Membrane</keyword>
<dbReference type="Proteomes" id="UP001597079">
    <property type="component" value="Unassembled WGS sequence"/>
</dbReference>
<dbReference type="Gene3D" id="1.10.287.130">
    <property type="match status" value="1"/>
</dbReference>
<dbReference type="PANTHER" id="PTHR45436">
    <property type="entry name" value="SENSOR HISTIDINE KINASE YKOH"/>
    <property type="match status" value="1"/>
</dbReference>
<evidence type="ECO:0000256" key="6">
    <source>
        <dbReference type="ARBA" id="ARBA00022692"/>
    </source>
</evidence>
<gene>
    <name evidence="15" type="ORF">ACFSB2_05775</name>
</gene>
<sequence>MFQRLRYRITLLAVLLLVVLYSISSIAVYTIVRGNITRNLDANLKNSALTVLQNPPTLNTYRHLLQSGIYVLPDDVQLQFITPSNANAVIKALPTASKKQEWFSLTVGDNHYRIYYLPVVAADGSQTYIATMMDASPELQFLTRLKRVILTVGLGGLAVAILVGFFLAERMLRPIRIAWQRQLEFVSDASHELRTPLAVIQSNLGIVMEHTDESVIENLEWLNNAHGESRRLSKLVQDLLTLARSDSERMPIEQETVNLKNLVEHVHELYETIAEMKGITLAVHAPENVEIIGDRDRLHQLLVILLDNAMKFTEAGERVEIKLNTNKNLAVLTVEDTGLGIAKENIPRVFDRFFTVDPSRSREHTQKGTGLGLSIARWIVDAHRGRIALYSEGLGHGTTVKVELPIGAPHPSQDKST</sequence>
<evidence type="ECO:0000256" key="10">
    <source>
        <dbReference type="ARBA" id="ARBA00022989"/>
    </source>
</evidence>
<dbReference type="CDD" id="cd00082">
    <property type="entry name" value="HisKA"/>
    <property type="match status" value="1"/>
</dbReference>
<keyword evidence="10 13" id="KW-1133">Transmembrane helix</keyword>
<evidence type="ECO:0000256" key="8">
    <source>
        <dbReference type="ARBA" id="ARBA00022777"/>
    </source>
</evidence>
<dbReference type="PROSITE" id="PS50109">
    <property type="entry name" value="HIS_KIN"/>
    <property type="match status" value="1"/>
</dbReference>
<dbReference type="Gene3D" id="3.30.565.10">
    <property type="entry name" value="Histidine kinase-like ATPase, C-terminal domain"/>
    <property type="match status" value="1"/>
</dbReference>
<evidence type="ECO:0000313" key="16">
    <source>
        <dbReference type="Proteomes" id="UP001597079"/>
    </source>
</evidence>
<comment type="catalytic activity">
    <reaction evidence="1">
        <text>ATP + protein L-histidine = ADP + protein N-phospho-L-histidine.</text>
        <dbReference type="EC" id="2.7.13.3"/>
    </reaction>
</comment>
<dbReference type="EMBL" id="JBHUCX010000018">
    <property type="protein sequence ID" value="MFD1674222.1"/>
    <property type="molecule type" value="Genomic_DNA"/>
</dbReference>
<evidence type="ECO:0000256" key="2">
    <source>
        <dbReference type="ARBA" id="ARBA00004370"/>
    </source>
</evidence>
<dbReference type="SMART" id="SM00388">
    <property type="entry name" value="HisKA"/>
    <property type="match status" value="1"/>
</dbReference>
<dbReference type="Pfam" id="PF00512">
    <property type="entry name" value="HisKA"/>
    <property type="match status" value="1"/>
</dbReference>
<dbReference type="GO" id="GO:0016301">
    <property type="term" value="F:kinase activity"/>
    <property type="evidence" value="ECO:0007669"/>
    <property type="project" value="UniProtKB-KW"/>
</dbReference>
<keyword evidence="8 15" id="KW-0418">Kinase</keyword>
<evidence type="ECO:0000313" key="15">
    <source>
        <dbReference type="EMBL" id="MFD1674222.1"/>
    </source>
</evidence>
<keyword evidence="7" id="KW-0547">Nucleotide-binding</keyword>
<dbReference type="InterPro" id="IPR003594">
    <property type="entry name" value="HATPase_dom"/>
</dbReference>
<proteinExistence type="predicted"/>
<dbReference type="Pfam" id="PF02518">
    <property type="entry name" value="HATPase_c"/>
    <property type="match status" value="1"/>
</dbReference>
<organism evidence="15 16">
    <name type="scientific">Alicyclobacillus fodiniaquatilis</name>
    <dbReference type="NCBI Taxonomy" id="1661150"/>
    <lineage>
        <taxon>Bacteria</taxon>
        <taxon>Bacillati</taxon>
        <taxon>Bacillota</taxon>
        <taxon>Bacilli</taxon>
        <taxon>Bacillales</taxon>
        <taxon>Alicyclobacillaceae</taxon>
        <taxon>Alicyclobacillus</taxon>
    </lineage>
</organism>
<keyword evidence="11" id="KW-0902">Two-component regulatory system</keyword>
<evidence type="ECO:0000256" key="4">
    <source>
        <dbReference type="ARBA" id="ARBA00022553"/>
    </source>
</evidence>
<keyword evidence="4" id="KW-0597">Phosphoprotein</keyword>
<keyword evidence="9" id="KW-0067">ATP-binding</keyword>
<protein>
    <recommendedName>
        <fullName evidence="3">histidine kinase</fullName>
        <ecNumber evidence="3">2.7.13.3</ecNumber>
    </recommendedName>
</protein>
<evidence type="ECO:0000256" key="7">
    <source>
        <dbReference type="ARBA" id="ARBA00022741"/>
    </source>
</evidence>
<evidence type="ECO:0000256" key="3">
    <source>
        <dbReference type="ARBA" id="ARBA00012438"/>
    </source>
</evidence>
<dbReference type="InterPro" id="IPR036097">
    <property type="entry name" value="HisK_dim/P_sf"/>
</dbReference>
<dbReference type="InterPro" id="IPR036890">
    <property type="entry name" value="HATPase_C_sf"/>
</dbReference>
<dbReference type="EC" id="2.7.13.3" evidence="3"/>
<name>A0ABW4JD50_9BACL</name>
<evidence type="ECO:0000256" key="13">
    <source>
        <dbReference type="SAM" id="Phobius"/>
    </source>
</evidence>
<accession>A0ABW4JD50</accession>
<dbReference type="InterPro" id="IPR050428">
    <property type="entry name" value="TCS_sensor_his_kinase"/>
</dbReference>
<keyword evidence="16" id="KW-1185">Reference proteome</keyword>
<reference evidence="16" key="1">
    <citation type="journal article" date="2019" name="Int. J. Syst. Evol. Microbiol.">
        <title>The Global Catalogue of Microorganisms (GCM) 10K type strain sequencing project: providing services to taxonomists for standard genome sequencing and annotation.</title>
        <authorList>
            <consortium name="The Broad Institute Genomics Platform"/>
            <consortium name="The Broad Institute Genome Sequencing Center for Infectious Disease"/>
            <person name="Wu L."/>
            <person name="Ma J."/>
        </authorList>
    </citation>
    <scope>NUCLEOTIDE SEQUENCE [LARGE SCALE GENOMIC DNA]</scope>
    <source>
        <strain evidence="16">CGMCC 1.12286</strain>
    </source>
</reference>
<dbReference type="InterPro" id="IPR004358">
    <property type="entry name" value="Sig_transdc_His_kin-like_C"/>
</dbReference>